<gene>
    <name evidence="2" type="ORF">AVDCRST_MAG41-3970</name>
</gene>
<reference evidence="2" key="1">
    <citation type="submission" date="2020-02" db="EMBL/GenBank/DDBJ databases">
        <authorList>
            <person name="Meier V. D."/>
        </authorList>
    </citation>
    <scope>NUCLEOTIDE SEQUENCE</scope>
    <source>
        <strain evidence="2">AVDCRST_MAG41</strain>
    </source>
</reference>
<evidence type="ECO:0000313" key="2">
    <source>
        <dbReference type="EMBL" id="CAA9285871.1"/>
    </source>
</evidence>
<organism evidence="2">
    <name type="scientific">uncultured Mycobacteriales bacterium</name>
    <dbReference type="NCBI Taxonomy" id="581187"/>
    <lineage>
        <taxon>Bacteria</taxon>
        <taxon>Bacillati</taxon>
        <taxon>Actinomycetota</taxon>
        <taxon>Actinomycetes</taxon>
        <taxon>Mycobacteriales</taxon>
        <taxon>environmental samples</taxon>
    </lineage>
</organism>
<protein>
    <submittedName>
        <fullName evidence="2">Uncharacterized protein</fullName>
    </submittedName>
</protein>
<sequence length="64" mass="6496">MQFLEGGASGPNGHIRTSSLPGEPPAGDGPRGSLMSRYRNATPPAEEQPPVPPAPRPADPGPVA</sequence>
<proteinExistence type="predicted"/>
<accession>A0A6J4JSA3</accession>
<feature type="compositionally biased region" description="Pro residues" evidence="1">
    <location>
        <begin position="46"/>
        <end position="64"/>
    </location>
</feature>
<feature type="non-terminal residue" evidence="2">
    <location>
        <position position="64"/>
    </location>
</feature>
<dbReference type="AlphaFoldDB" id="A0A6J4JSA3"/>
<feature type="region of interest" description="Disordered" evidence="1">
    <location>
        <begin position="1"/>
        <end position="64"/>
    </location>
</feature>
<evidence type="ECO:0000256" key="1">
    <source>
        <dbReference type="SAM" id="MobiDB-lite"/>
    </source>
</evidence>
<dbReference type="EMBL" id="CADCTP010000372">
    <property type="protein sequence ID" value="CAA9285871.1"/>
    <property type="molecule type" value="Genomic_DNA"/>
</dbReference>
<name>A0A6J4JSA3_9ACTN</name>